<dbReference type="Proteomes" id="UP000823388">
    <property type="component" value="Chromosome 4N"/>
</dbReference>
<name>A0A8T0SZ91_PANVG</name>
<evidence type="ECO:0000313" key="2">
    <source>
        <dbReference type="EMBL" id="KAG2604140.1"/>
    </source>
</evidence>
<evidence type="ECO:0000256" key="1">
    <source>
        <dbReference type="SAM" id="MobiDB-lite"/>
    </source>
</evidence>
<keyword evidence="3" id="KW-1185">Reference proteome</keyword>
<dbReference type="AlphaFoldDB" id="A0A8T0SZ91"/>
<reference evidence="2" key="1">
    <citation type="submission" date="2020-05" db="EMBL/GenBank/DDBJ databases">
        <title>WGS assembly of Panicum virgatum.</title>
        <authorList>
            <person name="Lovell J.T."/>
            <person name="Jenkins J."/>
            <person name="Shu S."/>
            <person name="Juenger T.E."/>
            <person name="Schmutz J."/>
        </authorList>
    </citation>
    <scope>NUCLEOTIDE SEQUENCE</scope>
    <source>
        <strain evidence="2">AP13</strain>
    </source>
</reference>
<gene>
    <name evidence="2" type="ORF">PVAP13_4NG052560</name>
</gene>
<organism evidence="2 3">
    <name type="scientific">Panicum virgatum</name>
    <name type="common">Blackwell switchgrass</name>
    <dbReference type="NCBI Taxonomy" id="38727"/>
    <lineage>
        <taxon>Eukaryota</taxon>
        <taxon>Viridiplantae</taxon>
        <taxon>Streptophyta</taxon>
        <taxon>Embryophyta</taxon>
        <taxon>Tracheophyta</taxon>
        <taxon>Spermatophyta</taxon>
        <taxon>Magnoliopsida</taxon>
        <taxon>Liliopsida</taxon>
        <taxon>Poales</taxon>
        <taxon>Poaceae</taxon>
        <taxon>PACMAD clade</taxon>
        <taxon>Panicoideae</taxon>
        <taxon>Panicodae</taxon>
        <taxon>Paniceae</taxon>
        <taxon>Panicinae</taxon>
        <taxon>Panicum</taxon>
        <taxon>Panicum sect. Hiantes</taxon>
    </lineage>
</organism>
<feature type="region of interest" description="Disordered" evidence="1">
    <location>
        <begin position="1"/>
        <end position="72"/>
    </location>
</feature>
<accession>A0A8T0SZ91</accession>
<evidence type="ECO:0000313" key="3">
    <source>
        <dbReference type="Proteomes" id="UP000823388"/>
    </source>
</evidence>
<dbReference type="EMBL" id="CM029044">
    <property type="protein sequence ID" value="KAG2604140.1"/>
    <property type="molecule type" value="Genomic_DNA"/>
</dbReference>
<comment type="caution">
    <text evidence="2">The sequence shown here is derived from an EMBL/GenBank/DDBJ whole genome shotgun (WGS) entry which is preliminary data.</text>
</comment>
<feature type="compositionally biased region" description="Pro residues" evidence="1">
    <location>
        <begin position="16"/>
        <end position="26"/>
    </location>
</feature>
<proteinExistence type="predicted"/>
<protein>
    <submittedName>
        <fullName evidence="2">Uncharacterized protein</fullName>
    </submittedName>
</protein>
<sequence>MSHLSIKRPGLQFLPNRPPLRTPTSPPAQASAPPRRRCPESGAPPLHRAAVPAPFPDRQPPRSHRFNEHDGPVRGVHFHATQLLFVPGGNPLDLSSSRPPCARFIMGACIIAVLRACFCSSRIRSRSMTSAVVKKI</sequence>